<protein>
    <submittedName>
        <fullName evidence="1">Uncharacterized protein</fullName>
    </submittedName>
</protein>
<comment type="caution">
    <text evidence="1">The sequence shown here is derived from an EMBL/GenBank/DDBJ whole genome shotgun (WGS) entry which is preliminary data.</text>
</comment>
<sequence>MKGTPNLVILLERSTNCTYSTSLSILSLKNKARRIETFPYTSLSSLFSPNHSVDTEAKNFVGSMVGIAWDIERVLSVYIVSDIEDLSAENMMEDGRSGERFLLLKEWVGL</sequence>
<accession>A0AAV4Y9F3</accession>
<name>A0AAV4Y9F3_CAEEX</name>
<evidence type="ECO:0000313" key="2">
    <source>
        <dbReference type="Proteomes" id="UP001054945"/>
    </source>
</evidence>
<proteinExistence type="predicted"/>
<dbReference type="AlphaFoldDB" id="A0AAV4Y9F3"/>
<reference evidence="1 2" key="1">
    <citation type="submission" date="2021-06" db="EMBL/GenBank/DDBJ databases">
        <title>Caerostris extrusa draft genome.</title>
        <authorList>
            <person name="Kono N."/>
            <person name="Arakawa K."/>
        </authorList>
    </citation>
    <scope>NUCLEOTIDE SEQUENCE [LARGE SCALE GENOMIC DNA]</scope>
</reference>
<gene>
    <name evidence="1" type="ORF">CEXT_808991</name>
</gene>
<evidence type="ECO:0000313" key="1">
    <source>
        <dbReference type="EMBL" id="GIZ02571.1"/>
    </source>
</evidence>
<dbReference type="Proteomes" id="UP001054945">
    <property type="component" value="Unassembled WGS sequence"/>
</dbReference>
<dbReference type="EMBL" id="BPLR01001474">
    <property type="protein sequence ID" value="GIZ02571.1"/>
    <property type="molecule type" value="Genomic_DNA"/>
</dbReference>
<organism evidence="1 2">
    <name type="scientific">Caerostris extrusa</name>
    <name type="common">Bark spider</name>
    <name type="synonym">Caerostris bankana</name>
    <dbReference type="NCBI Taxonomy" id="172846"/>
    <lineage>
        <taxon>Eukaryota</taxon>
        <taxon>Metazoa</taxon>
        <taxon>Ecdysozoa</taxon>
        <taxon>Arthropoda</taxon>
        <taxon>Chelicerata</taxon>
        <taxon>Arachnida</taxon>
        <taxon>Araneae</taxon>
        <taxon>Araneomorphae</taxon>
        <taxon>Entelegynae</taxon>
        <taxon>Araneoidea</taxon>
        <taxon>Araneidae</taxon>
        <taxon>Caerostris</taxon>
    </lineage>
</organism>
<keyword evidence="2" id="KW-1185">Reference proteome</keyword>